<dbReference type="Gene3D" id="3.90.1150.10">
    <property type="entry name" value="Aspartate Aminotransferase, domain 1"/>
    <property type="match status" value="1"/>
</dbReference>
<dbReference type="CDD" id="cd00616">
    <property type="entry name" value="AHBA_syn"/>
    <property type="match status" value="1"/>
</dbReference>
<dbReference type="PIRSF" id="PIRSF000390">
    <property type="entry name" value="PLP_StrS"/>
    <property type="match status" value="1"/>
</dbReference>
<name>A0AAJ1BFJ1_9GAMM</name>
<organism evidence="5 6">
    <name type="scientific">Shewanella zhuhaiensis</name>
    <dbReference type="NCBI Taxonomy" id="2919576"/>
    <lineage>
        <taxon>Bacteria</taxon>
        <taxon>Pseudomonadati</taxon>
        <taxon>Pseudomonadota</taxon>
        <taxon>Gammaproteobacteria</taxon>
        <taxon>Alteromonadales</taxon>
        <taxon>Shewanellaceae</taxon>
        <taxon>Shewanella</taxon>
    </lineage>
</organism>
<dbReference type="GO" id="GO:0008483">
    <property type="term" value="F:transaminase activity"/>
    <property type="evidence" value="ECO:0007669"/>
    <property type="project" value="TreeGrafter"/>
</dbReference>
<evidence type="ECO:0000313" key="5">
    <source>
        <dbReference type="EMBL" id="MCH4293791.1"/>
    </source>
</evidence>
<comment type="similarity">
    <text evidence="3 4">Belongs to the DegT/DnrJ/EryC1 family.</text>
</comment>
<comment type="caution">
    <text evidence="5">The sequence shown here is derived from an EMBL/GenBank/DDBJ whole genome shotgun (WGS) entry which is preliminary data.</text>
</comment>
<gene>
    <name evidence="5" type="primary">rfbH</name>
    <name evidence="5" type="ORF">MJ923_05675</name>
</gene>
<dbReference type="InterPro" id="IPR015424">
    <property type="entry name" value="PyrdxlP-dep_Trfase"/>
</dbReference>
<evidence type="ECO:0000256" key="1">
    <source>
        <dbReference type="ARBA" id="ARBA00001933"/>
    </source>
</evidence>
<dbReference type="RefSeq" id="WP_240590273.1">
    <property type="nucleotide sequence ID" value="NZ_JAKUDL010000002.1"/>
</dbReference>
<accession>A0AAJ1BFJ1</accession>
<evidence type="ECO:0000256" key="3">
    <source>
        <dbReference type="ARBA" id="ARBA00037999"/>
    </source>
</evidence>
<evidence type="ECO:0000256" key="2">
    <source>
        <dbReference type="ARBA" id="ARBA00022898"/>
    </source>
</evidence>
<dbReference type="Gene3D" id="3.40.640.10">
    <property type="entry name" value="Type I PLP-dependent aspartate aminotransferase-like (Major domain)"/>
    <property type="match status" value="1"/>
</dbReference>
<protein>
    <submittedName>
        <fullName evidence="5">Lipopolysaccharide biosynthesis protein RfbH</fullName>
    </submittedName>
</protein>
<dbReference type="SUPFAM" id="SSF53383">
    <property type="entry name" value="PLP-dependent transferases"/>
    <property type="match status" value="1"/>
</dbReference>
<dbReference type="EMBL" id="JAKUDL010000002">
    <property type="protein sequence ID" value="MCH4293791.1"/>
    <property type="molecule type" value="Genomic_DNA"/>
</dbReference>
<dbReference type="GO" id="GO:0030170">
    <property type="term" value="F:pyridoxal phosphate binding"/>
    <property type="evidence" value="ECO:0007669"/>
    <property type="project" value="TreeGrafter"/>
</dbReference>
<proteinExistence type="inferred from homology"/>
<dbReference type="GO" id="GO:0000271">
    <property type="term" value="P:polysaccharide biosynthetic process"/>
    <property type="evidence" value="ECO:0007669"/>
    <property type="project" value="TreeGrafter"/>
</dbReference>
<dbReference type="FunFam" id="3.40.640.10:FF:000079">
    <property type="entry name" value="LPS biosynthesis protein"/>
    <property type="match status" value="1"/>
</dbReference>
<dbReference type="PANTHER" id="PTHR30244">
    <property type="entry name" value="TRANSAMINASE"/>
    <property type="match status" value="1"/>
</dbReference>
<dbReference type="PANTHER" id="PTHR30244:SF34">
    <property type="entry name" value="DTDP-4-AMINO-4,6-DIDEOXYGALACTOSE TRANSAMINASE"/>
    <property type="match status" value="1"/>
</dbReference>
<dbReference type="InterPro" id="IPR015421">
    <property type="entry name" value="PyrdxlP-dep_Trfase_major"/>
</dbReference>
<comment type="cofactor">
    <cofactor evidence="1">
        <name>pyridoxal 5'-phosphate</name>
        <dbReference type="ChEBI" id="CHEBI:597326"/>
    </cofactor>
</comment>
<dbReference type="NCBIfam" id="NF011936">
    <property type="entry name" value="PRK15407.1"/>
    <property type="match status" value="1"/>
</dbReference>
<evidence type="ECO:0000256" key="4">
    <source>
        <dbReference type="RuleBase" id="RU004508"/>
    </source>
</evidence>
<evidence type="ECO:0000313" key="6">
    <source>
        <dbReference type="Proteomes" id="UP001297581"/>
    </source>
</evidence>
<keyword evidence="6" id="KW-1185">Reference proteome</keyword>
<sequence>MRRLDDLQQQILALTREYAEVKYQQRLFIGGENYIPVSGKTLDGDEISAMVEACLDGWLTTGRFNDAFQQRLAEWIGVEHLLTTSSGSAANLLAFSALTSPKLGDRAIVPGDEVITVAAGFPTTVNPIVQNNAVPVFVDICPQTLNIDVSQLEQALSPKTKAVMVAHTLGNPFDLAAVSRFCQQHDLWLIEDCCDALGSQYQGRHVGTFGDLATLSFYPAHHITMGEGGAVFTRSKKLAKIVESFRDWGRDCYCAPGADNSCKRRFDWQLGELPHGYDHKYIYSHMGYNLKITDMQAACGLAQLDKLDAFCEARRQHFLFLEQRLSSIAEIEVCKATADADPSWFGIPITLKGALAGRRQEFVKALEEAKIGTRLLFAGNLTKQPYFKVVNYRVVGNLEHTDEVMNNTFWLGVHPGLNRGMLEYVADTVAELTRRFIV</sequence>
<keyword evidence="2 4" id="KW-0663">Pyridoxal phosphate</keyword>
<dbReference type="AlphaFoldDB" id="A0AAJ1BFJ1"/>
<dbReference type="Pfam" id="PF01041">
    <property type="entry name" value="DegT_DnrJ_EryC1"/>
    <property type="match status" value="1"/>
</dbReference>
<dbReference type="Proteomes" id="UP001297581">
    <property type="component" value="Unassembled WGS sequence"/>
</dbReference>
<reference evidence="5 6" key="1">
    <citation type="submission" date="2022-02" db="EMBL/GenBank/DDBJ databases">
        <title>The genome sequence of Shewanella sp. 3B26.</title>
        <authorList>
            <person name="Du J."/>
        </authorList>
    </citation>
    <scope>NUCLEOTIDE SEQUENCE [LARGE SCALE GENOMIC DNA]</scope>
    <source>
        <strain evidence="5 6">3B26</strain>
    </source>
</reference>
<dbReference type="InterPro" id="IPR000653">
    <property type="entry name" value="DegT/StrS_aminotransferase"/>
</dbReference>
<dbReference type="InterPro" id="IPR015422">
    <property type="entry name" value="PyrdxlP-dep_Trfase_small"/>
</dbReference>